<dbReference type="GeneID" id="30680707"/>
<dbReference type="EMBL" id="CP006867">
    <property type="protein sequence ID" value="ALU12710.1"/>
    <property type="molecule type" value="Genomic_DNA"/>
</dbReference>
<gene>
    <name evidence="1" type="ORF">EYM_06665</name>
</gene>
<keyword evidence="2" id="KW-1185">Reference proteome</keyword>
<evidence type="ECO:0000313" key="2">
    <source>
        <dbReference type="Proteomes" id="UP000060778"/>
    </source>
</evidence>
<dbReference type="Gene3D" id="3.60.15.10">
    <property type="entry name" value="Ribonuclease Z/Hydroxyacylglutathione hydrolase-like"/>
    <property type="match status" value="1"/>
</dbReference>
<evidence type="ECO:0000313" key="1">
    <source>
        <dbReference type="EMBL" id="ALU12710.1"/>
    </source>
</evidence>
<accession>A0A0U3FLK7</accession>
<dbReference type="Proteomes" id="UP000060778">
    <property type="component" value="Chromosome"/>
</dbReference>
<reference evidence="1 2" key="1">
    <citation type="submission" date="2013-11" db="EMBL/GenBank/DDBJ databases">
        <title>Comparative genomics of Ignicoccus.</title>
        <authorList>
            <person name="Podar M."/>
        </authorList>
    </citation>
    <scope>NUCLEOTIDE SEQUENCE [LARGE SCALE GENOMIC DNA]</scope>
    <source>
        <strain evidence="1 2">DSM 13165</strain>
    </source>
</reference>
<sequence length="165" mass="18530">MKGLRISRIGDLGLELLSEECEVKINCAHLDCLISARKCEPKFSELRIPSVRGLRKGYVVHVNGVKVLHAGPIARPTELPPADVLAIPMGGFWYLSAFEACEIAKKGPWKVIVPLAYWVPGTRRPFDTENMIKDLCRGMIRIRASKFFTVNFDHTKKTLVLVSVR</sequence>
<proteinExistence type="predicted"/>
<dbReference type="KEGG" id="iis:EYM_06665"/>
<dbReference type="AlphaFoldDB" id="A0A0U3FLK7"/>
<dbReference type="STRING" id="940295.EYM_06665"/>
<protein>
    <submittedName>
        <fullName evidence="1">Uncharacterized protein</fullName>
    </submittedName>
</protein>
<name>A0A0U3FLK7_9CREN</name>
<dbReference type="RefSeq" id="WP_075050252.1">
    <property type="nucleotide sequence ID" value="NZ_CP006867.1"/>
</dbReference>
<organism evidence="1 2">
    <name type="scientific">Ignicoccus islandicus DSM 13165</name>
    <dbReference type="NCBI Taxonomy" id="940295"/>
    <lineage>
        <taxon>Archaea</taxon>
        <taxon>Thermoproteota</taxon>
        <taxon>Thermoprotei</taxon>
        <taxon>Desulfurococcales</taxon>
        <taxon>Desulfurococcaceae</taxon>
        <taxon>Ignicoccus</taxon>
    </lineage>
</organism>
<dbReference type="InterPro" id="IPR036866">
    <property type="entry name" value="RibonucZ/Hydroxyglut_hydro"/>
</dbReference>